<dbReference type="Proteomes" id="UP000480485">
    <property type="component" value="Unassembled WGS sequence"/>
</dbReference>
<dbReference type="Proteomes" id="UP000447081">
    <property type="component" value="Unassembled WGS sequence"/>
</dbReference>
<organism evidence="2 9">
    <name type="scientific">Escherichia coli</name>
    <dbReference type="NCBI Taxonomy" id="562"/>
    <lineage>
        <taxon>Bacteria</taxon>
        <taxon>Pseudomonadati</taxon>
        <taxon>Pseudomonadota</taxon>
        <taxon>Gammaproteobacteria</taxon>
        <taxon>Enterobacterales</taxon>
        <taxon>Enterobacteriaceae</taxon>
        <taxon>Escherichia</taxon>
    </lineage>
</organism>
<reference evidence="4 8" key="3">
    <citation type="submission" date="2019-12" db="EMBL/GenBank/DDBJ databases">
        <title>Enteriobacteria Tanzani isolates_8377-8380.</title>
        <authorList>
            <person name="Subbiah M."/>
            <person name="Call D."/>
        </authorList>
    </citation>
    <scope>NUCLEOTIDE SEQUENCE [LARGE SCALE GENOMIC DNA]</scope>
    <source>
        <strain evidence="4 8">8378wC7</strain>
    </source>
</reference>
<evidence type="ECO:0000313" key="8">
    <source>
        <dbReference type="Proteomes" id="UP000480485"/>
    </source>
</evidence>
<dbReference type="EMBL" id="WTMY01000011">
    <property type="protein sequence ID" value="MWL44419.1"/>
    <property type="molecule type" value="Genomic_DNA"/>
</dbReference>
<evidence type="ECO:0000313" key="9">
    <source>
        <dbReference type="Proteomes" id="UP000487258"/>
    </source>
</evidence>
<dbReference type="AlphaFoldDB" id="A0A6L6ZQ04"/>
<dbReference type="InterPro" id="IPR002197">
    <property type="entry name" value="HTH_Fis"/>
</dbReference>
<evidence type="ECO:0000313" key="5">
    <source>
        <dbReference type="EMBL" id="MXJ13465.1"/>
    </source>
</evidence>
<evidence type="ECO:0000313" key="7">
    <source>
        <dbReference type="Proteomes" id="UP000447081"/>
    </source>
</evidence>
<dbReference type="InterPro" id="IPR009057">
    <property type="entry name" value="Homeodomain-like_sf"/>
</dbReference>
<evidence type="ECO:0000313" key="2">
    <source>
        <dbReference type="EMBL" id="MWL44419.1"/>
    </source>
</evidence>
<dbReference type="EMBL" id="WUIG01001869">
    <property type="protein sequence ID" value="MXJ13467.1"/>
    <property type="molecule type" value="Genomic_DNA"/>
</dbReference>
<dbReference type="Proteomes" id="UP000487258">
    <property type="component" value="Unassembled WGS sequence"/>
</dbReference>
<dbReference type="Gene3D" id="1.10.10.60">
    <property type="entry name" value="Homeodomain-like"/>
    <property type="match status" value="1"/>
</dbReference>
<reference evidence="2 9" key="1">
    <citation type="submission" date="2019-12" db="EMBL/GenBank/DDBJ databases">
        <title>Enteriobacteria Tanzani isolates_10432.</title>
        <authorList>
            <person name="Subbiah M."/>
            <person name="Call D."/>
        </authorList>
    </citation>
    <scope>NUCLEOTIDE SEQUENCE [LARGE SCALE GENOMIC DNA]</scope>
    <source>
        <strain evidence="2 9">10432wF6</strain>
    </source>
</reference>
<dbReference type="SUPFAM" id="SSF46689">
    <property type="entry name" value="Homeodomain-like"/>
    <property type="match status" value="1"/>
</dbReference>
<evidence type="ECO:0000313" key="6">
    <source>
        <dbReference type="EMBL" id="MXJ13467.1"/>
    </source>
</evidence>
<comment type="caution">
    <text evidence="2">The sequence shown here is derived from an EMBL/GenBank/DDBJ whole genome shotgun (WGS) entry which is preliminary data.</text>
</comment>
<evidence type="ECO:0000313" key="4">
    <source>
        <dbReference type="EMBL" id="MWT88907.1"/>
    </source>
</evidence>
<dbReference type="GO" id="GO:0043565">
    <property type="term" value="F:sequence-specific DNA binding"/>
    <property type="evidence" value="ECO:0007669"/>
    <property type="project" value="InterPro"/>
</dbReference>
<feature type="non-terminal residue" evidence="2">
    <location>
        <position position="1"/>
    </location>
</feature>
<protein>
    <recommendedName>
        <fullName evidence="1">DNA binding HTH domain-containing protein</fullName>
    </recommendedName>
</protein>
<evidence type="ECO:0000259" key="1">
    <source>
        <dbReference type="Pfam" id="PF02954"/>
    </source>
</evidence>
<dbReference type="RefSeq" id="WP_160445383.1">
    <property type="nucleotide sequence ID" value="NZ_WTMY01000011.1"/>
</dbReference>
<gene>
    <name evidence="4" type="ORF">GP954_27860</name>
    <name evidence="2" type="ORF">GQM04_02480</name>
    <name evidence="3" type="ORF">GQM04_34700</name>
    <name evidence="5" type="ORF">GRW24_34340</name>
    <name evidence="6" type="ORF">GRW24_34350</name>
</gene>
<proteinExistence type="predicted"/>
<evidence type="ECO:0000313" key="3">
    <source>
        <dbReference type="EMBL" id="MWL50544.1"/>
    </source>
</evidence>
<dbReference type="EMBL" id="WTRN01001907">
    <property type="protein sequence ID" value="MWT88907.1"/>
    <property type="molecule type" value="Genomic_DNA"/>
</dbReference>
<dbReference type="Pfam" id="PF02954">
    <property type="entry name" value="HTH_8"/>
    <property type="match status" value="1"/>
</dbReference>
<feature type="domain" description="DNA binding HTH" evidence="1">
    <location>
        <begin position="2"/>
        <end position="26"/>
    </location>
</feature>
<sequence length="38" mass="4297">VTGGRIQEMSALLGIGRTTLWRKMKQHGIDAGQFKRRV</sequence>
<dbReference type="EMBL" id="WUIG01001868">
    <property type="protein sequence ID" value="MXJ13465.1"/>
    <property type="molecule type" value="Genomic_DNA"/>
</dbReference>
<dbReference type="EMBL" id="WTMY01001430">
    <property type="protein sequence ID" value="MWL50544.1"/>
    <property type="molecule type" value="Genomic_DNA"/>
</dbReference>
<accession>A0A6L6ZQ04</accession>
<name>A0A6L6ZQ04_ECOLX</name>
<reference evidence="5 7" key="2">
    <citation type="submission" date="2019-12" db="EMBL/GenBank/DDBJ databases">
        <title>Enteriobacteria Tanzani isolates_10434.</title>
        <authorList>
            <person name="Subbiah M."/>
            <person name="Call D."/>
        </authorList>
    </citation>
    <scope>NUCLEOTIDE SEQUENCE [LARGE SCALE GENOMIC DNA]</scope>
    <source>
        <strain evidence="5 7">10434wG3</strain>
    </source>
</reference>